<feature type="transmembrane region" description="Helical" evidence="1">
    <location>
        <begin position="6"/>
        <end position="26"/>
    </location>
</feature>
<comment type="caution">
    <text evidence="2">The sequence shown here is derived from an EMBL/GenBank/DDBJ whole genome shotgun (WGS) entry which is preliminary data.</text>
</comment>
<feature type="non-terminal residue" evidence="2">
    <location>
        <position position="1"/>
    </location>
</feature>
<keyword evidence="1" id="KW-0812">Transmembrane</keyword>
<reference evidence="2" key="1">
    <citation type="journal article" date="2015" name="Nature">
        <title>Complex archaea that bridge the gap between prokaryotes and eukaryotes.</title>
        <authorList>
            <person name="Spang A."/>
            <person name="Saw J.H."/>
            <person name="Jorgensen S.L."/>
            <person name="Zaremba-Niedzwiedzka K."/>
            <person name="Martijn J."/>
            <person name="Lind A.E."/>
            <person name="van Eijk R."/>
            <person name="Schleper C."/>
            <person name="Guy L."/>
            <person name="Ettema T.J."/>
        </authorList>
    </citation>
    <scope>NUCLEOTIDE SEQUENCE</scope>
</reference>
<keyword evidence="1" id="KW-0472">Membrane</keyword>
<accession>A0A0F9BXX4</accession>
<organism evidence="2">
    <name type="scientific">marine sediment metagenome</name>
    <dbReference type="NCBI Taxonomy" id="412755"/>
    <lineage>
        <taxon>unclassified sequences</taxon>
        <taxon>metagenomes</taxon>
        <taxon>ecological metagenomes</taxon>
    </lineage>
</organism>
<gene>
    <name evidence="2" type="ORF">LCGC14_2674900</name>
</gene>
<proteinExistence type="predicted"/>
<protein>
    <submittedName>
        <fullName evidence="2">Uncharacterized protein</fullName>
    </submittedName>
</protein>
<evidence type="ECO:0000313" key="2">
    <source>
        <dbReference type="EMBL" id="KKK95229.1"/>
    </source>
</evidence>
<dbReference type="AlphaFoldDB" id="A0A0F9BXX4"/>
<keyword evidence="1" id="KW-1133">Transmembrane helix</keyword>
<dbReference type="EMBL" id="LAZR01047000">
    <property type="protein sequence ID" value="KKK95229.1"/>
    <property type="molecule type" value="Genomic_DNA"/>
</dbReference>
<name>A0A0F9BXX4_9ZZZZ</name>
<sequence length="30" mass="3298">RDNSLAVGIYVFSYLVFLGIILHAALTMSL</sequence>
<evidence type="ECO:0000256" key="1">
    <source>
        <dbReference type="SAM" id="Phobius"/>
    </source>
</evidence>